<accession>Q1N162</accession>
<proteinExistence type="predicted"/>
<comment type="caution">
    <text evidence="1">The sequence shown here is derived from an EMBL/GenBank/DDBJ whole genome shotgun (WGS) entry which is preliminary data.</text>
</comment>
<evidence type="ECO:0008006" key="3">
    <source>
        <dbReference type="Google" id="ProtNLM"/>
    </source>
</evidence>
<name>Q1N162_9GAMM</name>
<dbReference type="AlphaFoldDB" id="Q1N162"/>
<sequence length="282" mass="32806">MAFRKWLFIVLVFTVTACSSLDPKYGQVRYDYAIASEYELSPQHRFVAMMLEYPNGNQQWWPKQKLESLALKWTQSPKQADVVLYVRLSSPHLVERPAGWRKTVTYNDAGVGEVNRESVQRGYIRTHYVVELVDKRLDTLIQSYRLAHNFAIEAPFDSDKQQRTQLLRQAFNTNKPEALKDFMNNLNAHLESRYLKPVCYTFAHKDYRLVQTLEQEASFSQAFEVLKGNSKAAAKQALDIYNRAIKPYQEQEGEDAKRIRVWLDDGIGAATDIMDTPHKDRY</sequence>
<evidence type="ECO:0000313" key="2">
    <source>
        <dbReference type="Proteomes" id="UP000004263"/>
    </source>
</evidence>
<gene>
    <name evidence="1" type="ORF">RED65_11630</name>
</gene>
<organism evidence="1 2">
    <name type="scientific">Bermanella marisrubri</name>
    <dbReference type="NCBI Taxonomy" id="207949"/>
    <lineage>
        <taxon>Bacteria</taxon>
        <taxon>Pseudomonadati</taxon>
        <taxon>Pseudomonadota</taxon>
        <taxon>Gammaproteobacteria</taxon>
        <taxon>Oceanospirillales</taxon>
        <taxon>Oceanospirillaceae</taxon>
        <taxon>Bermanella</taxon>
    </lineage>
</organism>
<reference evidence="1 2" key="1">
    <citation type="submission" date="2006-03" db="EMBL/GenBank/DDBJ databases">
        <authorList>
            <person name="Pinhassi J."/>
            <person name="Pedros-Alio C."/>
            <person name="Ferriera S."/>
            <person name="Johnson J."/>
            <person name="Kravitz S."/>
            <person name="Halpern A."/>
            <person name="Remington K."/>
            <person name="Beeson K."/>
            <person name="Tran B."/>
            <person name="Rogers Y.-H."/>
            <person name="Friedman R."/>
            <person name="Venter J.C."/>
        </authorList>
    </citation>
    <scope>NUCLEOTIDE SEQUENCE [LARGE SCALE GENOMIC DNA]</scope>
    <source>
        <strain evidence="1 2">RED65</strain>
    </source>
</reference>
<protein>
    <recommendedName>
        <fullName evidence="3">Lipoprotein</fullName>
    </recommendedName>
</protein>
<dbReference type="EMBL" id="AAQH01000011">
    <property type="protein sequence ID" value="EAT11989.1"/>
    <property type="molecule type" value="Genomic_DNA"/>
</dbReference>
<dbReference type="HOGENOM" id="CLU_985764_0_0_6"/>
<dbReference type="RefSeq" id="WP_007017453.1">
    <property type="nucleotide sequence ID" value="NZ_CH724113.1"/>
</dbReference>
<evidence type="ECO:0000313" key="1">
    <source>
        <dbReference type="EMBL" id="EAT11989.1"/>
    </source>
</evidence>
<dbReference type="PROSITE" id="PS51257">
    <property type="entry name" value="PROKAR_LIPOPROTEIN"/>
    <property type="match status" value="1"/>
</dbReference>
<dbReference type="Proteomes" id="UP000004263">
    <property type="component" value="Unassembled WGS sequence"/>
</dbReference>
<keyword evidence="2" id="KW-1185">Reference proteome</keyword>